<gene>
    <name evidence="1" type="ORF">LCGC14_1824580</name>
</gene>
<protein>
    <submittedName>
        <fullName evidence="1">Uncharacterized protein</fullName>
    </submittedName>
</protein>
<name>A0A0F9IXK7_9ZZZZ</name>
<reference evidence="1" key="1">
    <citation type="journal article" date="2015" name="Nature">
        <title>Complex archaea that bridge the gap between prokaryotes and eukaryotes.</title>
        <authorList>
            <person name="Spang A."/>
            <person name="Saw J.H."/>
            <person name="Jorgensen S.L."/>
            <person name="Zaremba-Niedzwiedzka K."/>
            <person name="Martijn J."/>
            <person name="Lind A.E."/>
            <person name="van Eijk R."/>
            <person name="Schleper C."/>
            <person name="Guy L."/>
            <person name="Ettema T.J."/>
        </authorList>
    </citation>
    <scope>NUCLEOTIDE SEQUENCE</scope>
</reference>
<organism evidence="1">
    <name type="scientific">marine sediment metagenome</name>
    <dbReference type="NCBI Taxonomy" id="412755"/>
    <lineage>
        <taxon>unclassified sequences</taxon>
        <taxon>metagenomes</taxon>
        <taxon>ecological metagenomes</taxon>
    </lineage>
</organism>
<comment type="caution">
    <text evidence="1">The sequence shown here is derived from an EMBL/GenBank/DDBJ whole genome shotgun (WGS) entry which is preliminary data.</text>
</comment>
<dbReference type="AlphaFoldDB" id="A0A0F9IXK7"/>
<accession>A0A0F9IXK7</accession>
<sequence>MTDPYGDPTFGEDDIIKVWIDHNATHIMFQIEFNDTFTIDSITGDYFFVYISTNPLTGTNIDGAGFNVDYYLWMRYTGELDFYDVVNGSNDLMSSNLVGNGYYISSNNNYTLEIGYKMNNYSPSGTGYLNLTLGQTIEIRFRSDLI</sequence>
<dbReference type="EMBL" id="LAZR01017927">
    <property type="protein sequence ID" value="KKL98420.1"/>
    <property type="molecule type" value="Genomic_DNA"/>
</dbReference>
<evidence type="ECO:0000313" key="1">
    <source>
        <dbReference type="EMBL" id="KKL98420.1"/>
    </source>
</evidence>
<proteinExistence type="predicted"/>